<gene>
    <name evidence="2" type="ORF">MNBD_GAMMA22-2521</name>
</gene>
<dbReference type="EMBL" id="UOFS01000009">
    <property type="protein sequence ID" value="VAW91957.1"/>
    <property type="molecule type" value="Genomic_DNA"/>
</dbReference>
<comment type="similarity">
    <text evidence="1">Belongs to the phosphosulfolactate synthase family.</text>
</comment>
<dbReference type="InterPro" id="IPR003830">
    <property type="entry name" value="ComA_synth"/>
</dbReference>
<dbReference type="Gene3D" id="3.20.20.70">
    <property type="entry name" value="Aldolase class I"/>
    <property type="match status" value="1"/>
</dbReference>
<dbReference type="Pfam" id="PF02679">
    <property type="entry name" value="ComA"/>
    <property type="match status" value="1"/>
</dbReference>
<dbReference type="EC" id="4.4.1.19" evidence="2"/>
<dbReference type="InterPro" id="IPR036112">
    <property type="entry name" value="ComA_synth_sf"/>
</dbReference>
<dbReference type="SUPFAM" id="SSF102110">
    <property type="entry name" value="(2r)-phospho-3-sulfolactate synthase ComA"/>
    <property type="match status" value="1"/>
</dbReference>
<proteinExistence type="inferred from homology"/>
<sequence>MSKNKEAQHHTKDYLHSIGVADIPGRTSPFDPGYDPATLISHLEQSNHLISILKISMACWQVASEQATRKKIDAANRLNVSTVTGGGTFEVACHFGKLPEFLDLVADLGITRFEAGEGFIPLKEKPKEIMRMANERGLEVQFEIGEKHSGAFTPEVIQELIEQAQEWLDIGAKQIVVEARESAKDVGLFSETGAFYAHGADMLVEALGFDALIFETPTKPSQFAMLNHFGSEVHLCNVRMEELLRVEIYRRGLHSDAFRHENLRPKGQP</sequence>
<keyword evidence="2" id="KW-0456">Lyase</keyword>
<evidence type="ECO:0000313" key="2">
    <source>
        <dbReference type="EMBL" id="VAW91957.1"/>
    </source>
</evidence>
<dbReference type="GO" id="GO:0043817">
    <property type="term" value="F:phosphosulfolactate synthase activity"/>
    <property type="evidence" value="ECO:0007669"/>
    <property type="project" value="UniProtKB-EC"/>
</dbReference>
<dbReference type="InterPro" id="IPR013785">
    <property type="entry name" value="Aldolase_TIM"/>
</dbReference>
<organism evidence="2">
    <name type="scientific">hydrothermal vent metagenome</name>
    <dbReference type="NCBI Taxonomy" id="652676"/>
    <lineage>
        <taxon>unclassified sequences</taxon>
        <taxon>metagenomes</taxon>
        <taxon>ecological metagenomes</taxon>
    </lineage>
</organism>
<reference evidence="2" key="1">
    <citation type="submission" date="2018-06" db="EMBL/GenBank/DDBJ databases">
        <authorList>
            <person name="Zhirakovskaya E."/>
        </authorList>
    </citation>
    <scope>NUCLEOTIDE SEQUENCE</scope>
</reference>
<name>A0A3B0ZX59_9ZZZZ</name>
<evidence type="ECO:0000256" key="1">
    <source>
        <dbReference type="ARBA" id="ARBA00010424"/>
    </source>
</evidence>
<dbReference type="AlphaFoldDB" id="A0A3B0ZX59"/>
<accession>A0A3B0ZX59</accession>
<protein>
    <submittedName>
        <fullName evidence="2">Phosphosulfolactate synthase</fullName>
        <ecNumber evidence="2">4.4.1.19</ecNumber>
    </submittedName>
</protein>